<dbReference type="Proteomes" id="UP000198372">
    <property type="component" value="Unassembled WGS sequence"/>
</dbReference>
<accession>A0A238FFI3</accession>
<evidence type="ECO:0000313" key="3">
    <source>
        <dbReference type="Proteomes" id="UP000198372"/>
    </source>
</evidence>
<sequence>MLVGIAAVPNPRVGLLDHEQAGLAISFNQIERLPIQMVRIGIATGSDLWAVKRDHHGSGSGYFGYAFELFRLVTSFSNTTLSPQSFGAHLPWHGLGTCRWHPWYATRAPLEAHSSPKSKTEPFESLLRVGPGSKRSDGAAGREMTRHMIARKSRGLRGRD</sequence>
<dbReference type="OrthoDB" id="2587928at2759"/>
<feature type="region of interest" description="Disordered" evidence="1">
    <location>
        <begin position="113"/>
        <end position="160"/>
    </location>
</feature>
<feature type="compositionally biased region" description="Basic residues" evidence="1">
    <location>
        <begin position="148"/>
        <end position="160"/>
    </location>
</feature>
<gene>
    <name evidence="2" type="ORF">BQ2448_3525</name>
</gene>
<dbReference type="EMBL" id="FMSP01000006">
    <property type="protein sequence ID" value="SCV70763.1"/>
    <property type="molecule type" value="Genomic_DNA"/>
</dbReference>
<name>A0A238FFI3_9BASI</name>
<evidence type="ECO:0000313" key="2">
    <source>
        <dbReference type="EMBL" id="SCV70763.1"/>
    </source>
</evidence>
<proteinExistence type="predicted"/>
<protein>
    <submittedName>
        <fullName evidence="2">BQ2448_3525 protein</fullName>
    </submittedName>
</protein>
<evidence type="ECO:0000256" key="1">
    <source>
        <dbReference type="SAM" id="MobiDB-lite"/>
    </source>
</evidence>
<reference evidence="3" key="1">
    <citation type="submission" date="2016-09" db="EMBL/GenBank/DDBJ databases">
        <authorList>
            <person name="Jeantristanb JTB J.-T."/>
            <person name="Ricardo R."/>
        </authorList>
    </citation>
    <scope>NUCLEOTIDE SEQUENCE [LARGE SCALE GENOMIC DNA]</scope>
</reference>
<dbReference type="AlphaFoldDB" id="A0A238FFI3"/>
<organism evidence="2 3">
    <name type="scientific">Microbotryum intermedium</name>
    <dbReference type="NCBI Taxonomy" id="269621"/>
    <lineage>
        <taxon>Eukaryota</taxon>
        <taxon>Fungi</taxon>
        <taxon>Dikarya</taxon>
        <taxon>Basidiomycota</taxon>
        <taxon>Pucciniomycotina</taxon>
        <taxon>Microbotryomycetes</taxon>
        <taxon>Microbotryales</taxon>
        <taxon>Microbotryaceae</taxon>
        <taxon>Microbotryum</taxon>
    </lineage>
</organism>
<keyword evidence="3" id="KW-1185">Reference proteome</keyword>